<protein>
    <submittedName>
        <fullName evidence="5">Type I restriction enzyme S subunit</fullName>
    </submittedName>
</protein>
<dbReference type="Proteomes" id="UP000317893">
    <property type="component" value="Unassembled WGS sequence"/>
</dbReference>
<sequence>MTEHWETVRFGDLFLEPSKNGLMAPKRVRGAGVRLVNMREVFAYDFIADQDMELAPVPAGATVKDWLLEKGDLLFARQSLTLEGAGKCCLVTEVNTPMTFESHIIRVRLDPGIADSAFFYYFFRSPAGKAAIQSIVEQVAAAGIRASDLRNLRLRVPAVAEQRRIVDVLTLLDRLIETDRRLMGQLAAATDVVWRRATVGADTTTSFGDLATLSGERRNPGEVDPSMPYLGLEHFADNGEGLLGVGRADDSTSLKSVFVPGDTLYGKLRPYFRKTARPNFEGLCSTEVWVIRPVDGVPASFVEWVVSRKDFTAFAMAGSGGTRMPRAAWAHVARMPVHVPGAAEMASAATTADVLREQYWALWDEVVDAERTRDELLGPLMTGSLLPQEVAA</sequence>
<gene>
    <name evidence="5" type="ORF">FB458_0271</name>
</gene>
<comment type="caution">
    <text evidence="5">The sequence shown here is derived from an EMBL/GenBank/DDBJ whole genome shotgun (WGS) entry which is preliminary data.</text>
</comment>
<organism evidence="5 6">
    <name type="scientific">Lapillicoccus jejuensis</name>
    <dbReference type="NCBI Taxonomy" id="402171"/>
    <lineage>
        <taxon>Bacteria</taxon>
        <taxon>Bacillati</taxon>
        <taxon>Actinomycetota</taxon>
        <taxon>Actinomycetes</taxon>
        <taxon>Micrococcales</taxon>
        <taxon>Intrasporangiaceae</taxon>
        <taxon>Lapillicoccus</taxon>
    </lineage>
</organism>
<keyword evidence="3" id="KW-0238">DNA-binding</keyword>
<dbReference type="OrthoDB" id="3197085at2"/>
<dbReference type="InterPro" id="IPR052021">
    <property type="entry name" value="Type-I_RS_S_subunit"/>
</dbReference>
<dbReference type="AlphaFoldDB" id="A0A542DVY8"/>
<evidence type="ECO:0000256" key="2">
    <source>
        <dbReference type="ARBA" id="ARBA00022747"/>
    </source>
</evidence>
<proteinExistence type="inferred from homology"/>
<evidence type="ECO:0000313" key="6">
    <source>
        <dbReference type="Proteomes" id="UP000317893"/>
    </source>
</evidence>
<dbReference type="GO" id="GO:0003677">
    <property type="term" value="F:DNA binding"/>
    <property type="evidence" value="ECO:0007669"/>
    <property type="project" value="UniProtKB-KW"/>
</dbReference>
<dbReference type="Gene3D" id="3.90.220.20">
    <property type="entry name" value="DNA methylase specificity domains"/>
    <property type="match status" value="2"/>
</dbReference>
<dbReference type="EMBL" id="VFMN01000001">
    <property type="protein sequence ID" value="TQJ07216.1"/>
    <property type="molecule type" value="Genomic_DNA"/>
</dbReference>
<comment type="similarity">
    <text evidence="1">Belongs to the type-I restriction system S methylase family.</text>
</comment>
<dbReference type="InterPro" id="IPR044946">
    <property type="entry name" value="Restrct_endonuc_typeI_TRD_sf"/>
</dbReference>
<dbReference type="CDD" id="cd17517">
    <property type="entry name" value="RMtype1_S_EcoKI_StySPI-TRD2-CR2_like"/>
    <property type="match status" value="1"/>
</dbReference>
<reference evidence="5 6" key="1">
    <citation type="submission" date="2019-06" db="EMBL/GenBank/DDBJ databases">
        <title>Sequencing the genomes of 1000 actinobacteria strains.</title>
        <authorList>
            <person name="Klenk H.-P."/>
        </authorList>
    </citation>
    <scope>NUCLEOTIDE SEQUENCE [LARGE SCALE GENOMIC DNA]</scope>
    <source>
        <strain evidence="5 6">DSM 18607</strain>
    </source>
</reference>
<name>A0A542DVY8_9MICO</name>
<evidence type="ECO:0000256" key="3">
    <source>
        <dbReference type="ARBA" id="ARBA00023125"/>
    </source>
</evidence>
<accession>A0A542DVY8</accession>
<evidence type="ECO:0000256" key="1">
    <source>
        <dbReference type="ARBA" id="ARBA00010923"/>
    </source>
</evidence>
<dbReference type="RefSeq" id="WP_141846090.1">
    <property type="nucleotide sequence ID" value="NZ_BAAAPR010000006.1"/>
</dbReference>
<dbReference type="SUPFAM" id="SSF116734">
    <property type="entry name" value="DNA methylase specificity domain"/>
    <property type="match status" value="2"/>
</dbReference>
<keyword evidence="2" id="KW-0680">Restriction system</keyword>
<dbReference type="PANTHER" id="PTHR30408">
    <property type="entry name" value="TYPE-1 RESTRICTION ENZYME ECOKI SPECIFICITY PROTEIN"/>
    <property type="match status" value="1"/>
</dbReference>
<dbReference type="GO" id="GO:0009307">
    <property type="term" value="P:DNA restriction-modification system"/>
    <property type="evidence" value="ECO:0007669"/>
    <property type="project" value="UniProtKB-KW"/>
</dbReference>
<evidence type="ECO:0000259" key="4">
    <source>
        <dbReference type="Pfam" id="PF01420"/>
    </source>
</evidence>
<evidence type="ECO:0000313" key="5">
    <source>
        <dbReference type="EMBL" id="TQJ07216.1"/>
    </source>
</evidence>
<dbReference type="InterPro" id="IPR000055">
    <property type="entry name" value="Restrct_endonuc_typeI_TRD"/>
</dbReference>
<keyword evidence="6" id="KW-1185">Reference proteome</keyword>
<feature type="domain" description="Type I restriction modification DNA specificity" evidence="4">
    <location>
        <begin position="44"/>
        <end position="179"/>
    </location>
</feature>
<dbReference type="PANTHER" id="PTHR30408:SF13">
    <property type="entry name" value="TYPE I RESTRICTION ENZYME HINDI SPECIFICITY SUBUNIT"/>
    <property type="match status" value="1"/>
</dbReference>
<dbReference type="Pfam" id="PF01420">
    <property type="entry name" value="Methylase_S"/>
    <property type="match status" value="1"/>
</dbReference>